<protein>
    <submittedName>
        <fullName evidence="4">Glutamyl-tRNA(Gln) amidotransferase subunit A</fullName>
    </submittedName>
</protein>
<dbReference type="AlphaFoldDB" id="A0AA35CN74"/>
<dbReference type="EMBL" id="AP025628">
    <property type="protein sequence ID" value="BDG60672.1"/>
    <property type="molecule type" value="Genomic_DNA"/>
</dbReference>
<dbReference type="KEGG" id="cmic:caldi_17620"/>
<accession>A0AA35CN74</accession>
<dbReference type="InterPro" id="IPR023631">
    <property type="entry name" value="Amidase_dom"/>
</dbReference>
<dbReference type="PANTHER" id="PTHR11895:SF7">
    <property type="entry name" value="GLUTAMYL-TRNA(GLN) AMIDOTRANSFERASE SUBUNIT A, MITOCHONDRIAL"/>
    <property type="match status" value="1"/>
</dbReference>
<evidence type="ECO:0000256" key="2">
    <source>
        <dbReference type="SAM" id="MobiDB-lite"/>
    </source>
</evidence>
<proteinExistence type="inferred from homology"/>
<dbReference type="Pfam" id="PF01425">
    <property type="entry name" value="Amidase"/>
    <property type="match status" value="1"/>
</dbReference>
<dbReference type="SUPFAM" id="SSF75304">
    <property type="entry name" value="Amidase signature (AS) enzymes"/>
    <property type="match status" value="1"/>
</dbReference>
<evidence type="ECO:0000256" key="1">
    <source>
        <dbReference type="ARBA" id="ARBA00009199"/>
    </source>
</evidence>
<dbReference type="InterPro" id="IPR036928">
    <property type="entry name" value="AS_sf"/>
</dbReference>
<dbReference type="GO" id="GO:0003824">
    <property type="term" value="F:catalytic activity"/>
    <property type="evidence" value="ECO:0007669"/>
    <property type="project" value="InterPro"/>
</dbReference>
<dbReference type="InterPro" id="IPR000120">
    <property type="entry name" value="Amidase"/>
</dbReference>
<dbReference type="Proteomes" id="UP001163687">
    <property type="component" value="Chromosome"/>
</dbReference>
<gene>
    <name evidence="4" type="primary">gatA_1</name>
    <name evidence="4" type="ORF">caldi_17620</name>
</gene>
<keyword evidence="5" id="KW-1185">Reference proteome</keyword>
<comment type="similarity">
    <text evidence="1">Belongs to the amidase family.</text>
</comment>
<evidence type="ECO:0000259" key="3">
    <source>
        <dbReference type="Pfam" id="PF01425"/>
    </source>
</evidence>
<sequence length="583" mass="60467">MTDDLILQLARDVLGRQDLDRELARETAARLEALLRRIRAVAEERLWTLPPAFAFVPDHPAYHGPPLPGEPVWAGMARAGRGGSGYGGTSGRTGVETASPPRLPSGPGPHADLLEQGVSRLAAAVRRREVSPVELVQAALDRIDALDPTLNAFVLVTRERALATARRAEEALLRGEDPGPLAGVPVAVKDVYEVAGLPTRAGSAALEGYTSAADAVAVRRLEAAGGALVGKTATHEFAFGPTTDSPYHGPTRNPWDPARIPGGSSGGSGSAVAAGLVPLALGTDTGGSIRIPAAACGVVGLKPSYGRVPARGILPLSWSLDHAGPLCRCVADAALALQVLAGPDPLDPQASPAPVPDYRVAAEAGGSARLKGLTLGVPQAWLEDRVDGGVRKAFEAALAVLADLGAVVVPVQLPPADVMMFVNRIITLGEAGAFHAPLLAARGEAYGPDVRARLELGQFLLARDYLTAQRLRGELAREVAQVMARVDALLTPTLPIPAAPIGQGIWTYAGGEQEPVAEALIRFTAPFSVTGQPALSVPCGFTEGGLPVGLQIVGRVFDEPTVLRIGAAYEAAAGWSGRRPPVR</sequence>
<feature type="domain" description="Amidase" evidence="3">
    <location>
        <begin position="134"/>
        <end position="563"/>
    </location>
</feature>
<dbReference type="PROSITE" id="PS00571">
    <property type="entry name" value="AMIDASES"/>
    <property type="match status" value="1"/>
</dbReference>
<dbReference type="InterPro" id="IPR020556">
    <property type="entry name" value="Amidase_CS"/>
</dbReference>
<name>A0AA35CN74_9FIRM</name>
<dbReference type="RefSeq" id="WP_264844676.1">
    <property type="nucleotide sequence ID" value="NZ_AP025628.1"/>
</dbReference>
<reference evidence="4" key="1">
    <citation type="submission" date="2022-03" db="EMBL/GenBank/DDBJ databases">
        <title>Complete genome sequence of Caldinitratiruptor microaerophilus.</title>
        <authorList>
            <person name="Mukaiyama R."/>
            <person name="Nishiyama T."/>
            <person name="Ueda K."/>
        </authorList>
    </citation>
    <scope>NUCLEOTIDE SEQUENCE</scope>
    <source>
        <strain evidence="4">JCM 16183</strain>
    </source>
</reference>
<dbReference type="Gene3D" id="3.90.1300.10">
    <property type="entry name" value="Amidase signature (AS) domain"/>
    <property type="match status" value="1"/>
</dbReference>
<evidence type="ECO:0000313" key="5">
    <source>
        <dbReference type="Proteomes" id="UP001163687"/>
    </source>
</evidence>
<feature type="region of interest" description="Disordered" evidence="2">
    <location>
        <begin position="83"/>
        <end position="108"/>
    </location>
</feature>
<evidence type="ECO:0000313" key="4">
    <source>
        <dbReference type="EMBL" id="BDG60672.1"/>
    </source>
</evidence>
<dbReference type="PANTHER" id="PTHR11895">
    <property type="entry name" value="TRANSAMIDASE"/>
    <property type="match status" value="1"/>
</dbReference>
<organism evidence="4 5">
    <name type="scientific">Caldinitratiruptor microaerophilus</name>
    <dbReference type="NCBI Taxonomy" id="671077"/>
    <lineage>
        <taxon>Bacteria</taxon>
        <taxon>Bacillati</taxon>
        <taxon>Bacillota</taxon>
        <taxon>Clostridia</taxon>
        <taxon>Eubacteriales</taxon>
        <taxon>Symbiobacteriaceae</taxon>
        <taxon>Caldinitratiruptor</taxon>
    </lineage>
</organism>